<name>A0A7S3FY31_9SPIT</name>
<keyword evidence="1" id="KW-0472">Membrane</keyword>
<reference evidence="2" key="1">
    <citation type="submission" date="2021-01" db="EMBL/GenBank/DDBJ databases">
        <authorList>
            <person name="Corre E."/>
            <person name="Pelletier E."/>
            <person name="Niang G."/>
            <person name="Scheremetjew M."/>
            <person name="Finn R."/>
            <person name="Kale V."/>
            <person name="Holt S."/>
            <person name="Cochrane G."/>
            <person name="Meng A."/>
            <person name="Brown T."/>
            <person name="Cohen L."/>
        </authorList>
    </citation>
    <scope>NUCLEOTIDE SEQUENCE</scope>
    <source>
        <strain evidence="2">Ras09</strain>
    </source>
</reference>
<evidence type="ECO:0000313" key="2">
    <source>
        <dbReference type="EMBL" id="CAE0235536.1"/>
    </source>
</evidence>
<dbReference type="EMBL" id="HBIA01014563">
    <property type="protein sequence ID" value="CAE0235536.1"/>
    <property type="molecule type" value="Transcribed_RNA"/>
</dbReference>
<evidence type="ECO:0000256" key="1">
    <source>
        <dbReference type="SAM" id="Phobius"/>
    </source>
</evidence>
<keyword evidence="1" id="KW-1133">Transmembrane helix</keyword>
<keyword evidence="1" id="KW-0812">Transmembrane</keyword>
<proteinExistence type="predicted"/>
<accession>A0A7S3FY31</accession>
<dbReference type="AlphaFoldDB" id="A0A7S3FY31"/>
<organism evidence="2">
    <name type="scientific">Strombidium rassoulzadegani</name>
    <dbReference type="NCBI Taxonomy" id="1082188"/>
    <lineage>
        <taxon>Eukaryota</taxon>
        <taxon>Sar</taxon>
        <taxon>Alveolata</taxon>
        <taxon>Ciliophora</taxon>
        <taxon>Intramacronucleata</taxon>
        <taxon>Spirotrichea</taxon>
        <taxon>Oligotrichia</taxon>
        <taxon>Strombidiidae</taxon>
        <taxon>Strombidium</taxon>
    </lineage>
</organism>
<gene>
    <name evidence="2" type="ORF">SRAS04492_LOCUS7343</name>
</gene>
<protein>
    <submittedName>
        <fullName evidence="2">Uncharacterized protein</fullName>
    </submittedName>
</protein>
<sequence>MLDRPEVCSNSNIDSHEDQTVKERVDKFNAYVMDATDKKYQERESALVGMERRARLGEIILGLAVVFILNCACISYCKMYNKKKTEKNIQVVVDEQVKQYFALASNDDGANEQTNNSSEYQN</sequence>
<feature type="transmembrane region" description="Helical" evidence="1">
    <location>
        <begin position="59"/>
        <end position="77"/>
    </location>
</feature>